<evidence type="ECO:0000313" key="1">
    <source>
        <dbReference type="EMBL" id="PQD96620.1"/>
    </source>
</evidence>
<dbReference type="AlphaFoldDB" id="A0A2S7N3S5"/>
<name>A0A2S7N3S5_9BACI</name>
<dbReference type="EMBL" id="PKOZ01000001">
    <property type="protein sequence ID" value="PQD96620.1"/>
    <property type="molecule type" value="Genomic_DNA"/>
</dbReference>
<keyword evidence="2" id="KW-1185">Reference proteome</keyword>
<protein>
    <submittedName>
        <fullName evidence="1">Uncharacterized protein</fullName>
    </submittedName>
</protein>
<organism evidence="1 2">
    <name type="scientific">Pradoshia eiseniae</name>
    <dbReference type="NCBI Taxonomy" id="2064768"/>
    <lineage>
        <taxon>Bacteria</taxon>
        <taxon>Bacillati</taxon>
        <taxon>Bacillota</taxon>
        <taxon>Bacilli</taxon>
        <taxon>Bacillales</taxon>
        <taxon>Bacillaceae</taxon>
        <taxon>Pradoshia</taxon>
    </lineage>
</organism>
<evidence type="ECO:0000313" key="2">
    <source>
        <dbReference type="Proteomes" id="UP000239663"/>
    </source>
</evidence>
<comment type="caution">
    <text evidence="1">The sequence shown here is derived from an EMBL/GenBank/DDBJ whole genome shotgun (WGS) entry which is preliminary data.</text>
</comment>
<gene>
    <name evidence="1" type="ORF">CYL18_01615</name>
</gene>
<accession>A0A2S7N3S5</accession>
<dbReference type="Proteomes" id="UP000239663">
    <property type="component" value="Unassembled WGS sequence"/>
</dbReference>
<reference evidence="1 2" key="1">
    <citation type="submission" date="2017-12" db="EMBL/GenBank/DDBJ databases">
        <title>Taxonomic description and draft genome of Pradoshia cofamensis Gen. nov., sp. nov., a thermotolerant bacillale isolated from anterior gut of earthworm Eisenia fetida.</title>
        <authorList>
            <person name="Saha T."/>
            <person name="Chakraborty R."/>
        </authorList>
    </citation>
    <scope>NUCLEOTIDE SEQUENCE [LARGE SCALE GENOMIC DNA]</scope>
    <source>
        <strain evidence="1 2">EAG3</strain>
    </source>
</reference>
<sequence>MPAHTIGFEVVNLQTIKYGKRMVKRREKRGKAHAVPRLHTGKVGKRVAEGGRSQAIPRLFPGFIQESREQPGQRVVERQEIHGQPLQFPFKTTIYCI</sequence>
<proteinExistence type="predicted"/>